<reference evidence="1 2" key="1">
    <citation type="submission" date="2017-08" db="EMBL/GenBank/DDBJ databases">
        <title>Characterization and complete genome sequence of novel bacteriophage infecting the causal agent of bacterial fruit blotch, Acidovorax citrulli.</title>
        <authorList>
            <person name="Midani A.R."/>
            <person name="Park S.-H."/>
            <person name="Choi T.-J."/>
        </authorList>
    </citation>
    <scope>NUCLEOTIDE SEQUENCE [LARGE SCALE GENOMIC DNA]</scope>
</reference>
<name>A0A218M322_9CAUD</name>
<sequence>MQANPREAEHVAFDKWIADIAGEGALERFCGLNEQYENPRVQDYRLGWREALNYVREERKELEAVVAELRHLHANLVRSATKDYGGLGAQGKRLAEGLLSPQIERLERFLAL</sequence>
<dbReference type="KEGG" id="vg:40085851"/>
<evidence type="ECO:0000313" key="2">
    <source>
        <dbReference type="Proteomes" id="UP000224101"/>
    </source>
</evidence>
<evidence type="ECO:0000313" key="1">
    <source>
        <dbReference type="EMBL" id="ASD50448.1"/>
    </source>
</evidence>
<keyword evidence="2" id="KW-1185">Reference proteome</keyword>
<dbReference type="Proteomes" id="UP000224101">
    <property type="component" value="Segment"/>
</dbReference>
<dbReference type="EMBL" id="KY979132">
    <property type="protein sequence ID" value="ASD50448.1"/>
    <property type="molecule type" value="Genomic_DNA"/>
</dbReference>
<dbReference type="GeneID" id="40085851"/>
<dbReference type="RefSeq" id="YP_009609766.1">
    <property type="nucleotide sequence ID" value="NC_041997.1"/>
</dbReference>
<organism evidence="1 2">
    <name type="scientific">Acidovorax phage ACP17</name>
    <dbReference type="NCBI Taxonomy" id="2010329"/>
    <lineage>
        <taxon>Viruses</taxon>
        <taxon>Duplodnaviria</taxon>
        <taxon>Heunggongvirae</taxon>
        <taxon>Uroviricota</taxon>
        <taxon>Caudoviricetes</taxon>
        <taxon>Busanvirus</taxon>
        <taxon>Busanvirus ACP17</taxon>
    </lineage>
</organism>
<accession>A0A218M322</accession>
<proteinExistence type="predicted"/>
<protein>
    <submittedName>
        <fullName evidence="1">Uncharacterized protein</fullName>
    </submittedName>
</protein>